<dbReference type="RefSeq" id="WP_030552401.1">
    <property type="nucleotide sequence ID" value="NZ_BMUB01000001.1"/>
</dbReference>
<name>A0A1E7MXC0_KITAU</name>
<dbReference type="SUPFAM" id="SSF55931">
    <property type="entry name" value="Glutamine synthetase/guanido kinase"/>
    <property type="match status" value="1"/>
</dbReference>
<dbReference type="OrthoDB" id="9803842at2"/>
<dbReference type="Proteomes" id="UP000610124">
    <property type="component" value="Unassembled WGS sequence"/>
</dbReference>
<organism evidence="7 8">
    <name type="scientific">Kitasatospora aureofaciens</name>
    <name type="common">Streptomyces aureofaciens</name>
    <dbReference type="NCBI Taxonomy" id="1894"/>
    <lineage>
        <taxon>Bacteria</taxon>
        <taxon>Bacillati</taxon>
        <taxon>Actinomycetota</taxon>
        <taxon>Actinomycetes</taxon>
        <taxon>Kitasatosporales</taxon>
        <taxon>Streptomycetaceae</taxon>
        <taxon>Kitasatospora</taxon>
    </lineage>
</organism>
<dbReference type="GO" id="GO:0004357">
    <property type="term" value="F:glutamate-cysteine ligase activity"/>
    <property type="evidence" value="ECO:0007669"/>
    <property type="project" value="UniProtKB-EC"/>
</dbReference>
<dbReference type="Pfam" id="PF04107">
    <property type="entry name" value="GCS2"/>
    <property type="match status" value="1"/>
</dbReference>
<comment type="caution">
    <text evidence="7">The sequence shown here is derived from an EMBL/GenBank/DDBJ whole genome shotgun (WGS) entry which is preliminary data.</text>
</comment>
<protein>
    <recommendedName>
        <fullName evidence="5">Putative glutamate--cysteine ligase 2</fullName>
        <ecNumber evidence="5">6.3.2.2</ecNumber>
    </recommendedName>
    <alternativeName>
        <fullName evidence="5">Gamma-glutamylcysteine synthetase 2</fullName>
        <shortName evidence="5">GCS 2</shortName>
        <shortName evidence="5">Gamma-GCS 2</shortName>
    </alternativeName>
</protein>
<reference evidence="7 8" key="2">
    <citation type="submission" date="2014-07" db="EMBL/GenBank/DDBJ databases">
        <authorList>
            <person name="Zhang J.E."/>
            <person name="Yang H."/>
            <person name="Guo J."/>
            <person name="Deng Z."/>
            <person name="Luo H."/>
            <person name="Luo M."/>
            <person name="Zhao B."/>
        </authorList>
    </citation>
    <scope>NUCLEOTIDE SEQUENCE [LARGE SCALE GENOMIC DNA]</scope>
    <source>
        <strain evidence="7">ATCC 10762</strain>
        <strain evidence="8">ATCC 10762 / DSM 40127 / CCM 3239 / JCM 4008 / LMG 5968 / NBRC 12843 / NCIMB 8234 / A-377</strain>
    </source>
</reference>
<dbReference type="PANTHER" id="PTHR36510:SF1">
    <property type="entry name" value="GLUTAMATE--CYSTEINE LIGASE 2-RELATED"/>
    <property type="match status" value="1"/>
</dbReference>
<gene>
    <name evidence="6" type="ORF">GCM10010502_02700</name>
    <name evidence="7" type="ORF">HS99_0014575</name>
</gene>
<reference evidence="6" key="1">
    <citation type="journal article" date="2014" name="Int. J. Syst. Evol. Microbiol.">
        <title>Complete genome sequence of Corynebacterium casei LMG S-19264T (=DSM 44701T), isolated from a smear-ripened cheese.</title>
        <authorList>
            <consortium name="US DOE Joint Genome Institute (JGI-PGF)"/>
            <person name="Walter F."/>
            <person name="Albersmeier A."/>
            <person name="Kalinowski J."/>
            <person name="Ruckert C."/>
        </authorList>
    </citation>
    <scope>NUCLEOTIDE SEQUENCE</scope>
    <source>
        <strain evidence="6">JCM 4434</strain>
    </source>
</reference>
<dbReference type="GO" id="GO:0042398">
    <property type="term" value="P:modified amino acid biosynthetic process"/>
    <property type="evidence" value="ECO:0007669"/>
    <property type="project" value="InterPro"/>
</dbReference>
<evidence type="ECO:0000313" key="8">
    <source>
        <dbReference type="Proteomes" id="UP000037395"/>
    </source>
</evidence>
<dbReference type="Gene3D" id="3.30.590.20">
    <property type="match status" value="1"/>
</dbReference>
<evidence type="ECO:0000313" key="7">
    <source>
        <dbReference type="EMBL" id="OEV33082.1"/>
    </source>
</evidence>
<comment type="similarity">
    <text evidence="5">Belongs to the glutamate--cysteine ligase type 2 family. YbdK subfamily.</text>
</comment>
<dbReference type="InterPro" id="IPR011793">
    <property type="entry name" value="YbdK"/>
</dbReference>
<dbReference type="NCBIfam" id="TIGR02050">
    <property type="entry name" value="gshA_cyan_rel"/>
    <property type="match status" value="1"/>
</dbReference>
<dbReference type="InterPro" id="IPR006336">
    <property type="entry name" value="GCS2"/>
</dbReference>
<comment type="catalytic activity">
    <reaction evidence="4 5">
        <text>L-cysteine + L-glutamate + ATP = gamma-L-glutamyl-L-cysteine + ADP + phosphate + H(+)</text>
        <dbReference type="Rhea" id="RHEA:13285"/>
        <dbReference type="ChEBI" id="CHEBI:15378"/>
        <dbReference type="ChEBI" id="CHEBI:29985"/>
        <dbReference type="ChEBI" id="CHEBI:30616"/>
        <dbReference type="ChEBI" id="CHEBI:35235"/>
        <dbReference type="ChEBI" id="CHEBI:43474"/>
        <dbReference type="ChEBI" id="CHEBI:58173"/>
        <dbReference type="ChEBI" id="CHEBI:456216"/>
        <dbReference type="EC" id="6.3.2.2"/>
    </reaction>
</comment>
<dbReference type="GO" id="GO:0005524">
    <property type="term" value="F:ATP binding"/>
    <property type="evidence" value="ECO:0007669"/>
    <property type="project" value="UniProtKB-KW"/>
</dbReference>
<comment type="function">
    <text evidence="5">ATP-dependent carboxylate-amine ligase which exhibits weak glutamate--cysteine ligase activity.</text>
</comment>
<keyword evidence="1 5" id="KW-0436">Ligase</keyword>
<dbReference type="EMBL" id="BMUB01000001">
    <property type="protein sequence ID" value="GGU55872.1"/>
    <property type="molecule type" value="Genomic_DNA"/>
</dbReference>
<accession>A0A1E7MXC0</accession>
<keyword evidence="3 5" id="KW-0067">ATP-binding</keyword>
<reference evidence="7" key="4">
    <citation type="submission" date="2016-08" db="EMBL/GenBank/DDBJ databases">
        <title>Sequencing, Assembly and Comparative Genomics of S. aureofaciens ATCC 10762.</title>
        <authorList>
            <person name="Gradnigo J.S."/>
            <person name="Johnson N."/>
            <person name="Somerville G.A."/>
        </authorList>
    </citation>
    <scope>NUCLEOTIDE SEQUENCE [LARGE SCALE GENOMIC DNA]</scope>
    <source>
        <strain evidence="7">ATCC 10762</strain>
    </source>
</reference>
<proteinExistence type="inferred from homology"/>
<reference evidence="8" key="3">
    <citation type="submission" date="2016-08" db="EMBL/GenBank/DDBJ databases">
        <title>Sequencing, assembly and comparative genomics of S. aureofaciens ATCC 10762.</title>
        <authorList>
            <person name="Gradnigo J.S."/>
            <person name="Johnson N."/>
            <person name="Somerville G.A."/>
        </authorList>
    </citation>
    <scope>NUCLEOTIDE SEQUENCE [LARGE SCALE GENOMIC DNA]</scope>
    <source>
        <strain evidence="8">ATCC 10762 / DSM 40127 / CCM 3239 / JCM 4008 / LMG 5968 / NBRC 12843 / NCIMB 8234 / A-377</strain>
    </source>
</reference>
<dbReference type="HAMAP" id="MF_01609">
    <property type="entry name" value="Glu_cys_ligase_2"/>
    <property type="match status" value="1"/>
</dbReference>
<dbReference type="InterPro" id="IPR050141">
    <property type="entry name" value="GCL_type2/YbdK_subfam"/>
</dbReference>
<dbReference type="NCBIfam" id="NF010041">
    <property type="entry name" value="PRK13517.1-1"/>
    <property type="match status" value="1"/>
</dbReference>
<dbReference type="GeneID" id="97483467"/>
<evidence type="ECO:0000256" key="3">
    <source>
        <dbReference type="ARBA" id="ARBA00022840"/>
    </source>
</evidence>
<dbReference type="Proteomes" id="UP000037395">
    <property type="component" value="Unassembled WGS sequence"/>
</dbReference>
<accession>A0A8H9LK86</accession>
<keyword evidence="2 5" id="KW-0547">Nucleotide-binding</keyword>
<evidence type="ECO:0000256" key="5">
    <source>
        <dbReference type="HAMAP-Rule" id="MF_01609"/>
    </source>
</evidence>
<sequence length="362" mass="39522">MLTIGVEEEYLLIDPVTGVPVSRASRVVQAAARRSALTEGEVQREVSQAQLEVATPVCRSLDEVGGHLLRLRLSLGEAAEACGCRLAAVGSAPFVDRLAVPVTPTPRYLRMRRQAPALTDEQLINGMHVHVGVRDPDDRVTVLNALRPWLPVLTALAANSPMWRGRDTGFASWRTIVFDRWPVAGLPPRFTDAADYDHRSGELVRTGLIGDTGQLYWQARLSQHYPTVEVRAMDVQLHVDEAVLLAGLVRALAARALEGAGPASDRPPEFLRATAWYAARHGAVGTLHDPLSNRMLPAREVTAGLLAHLAGPLRESGDRARVARLIEQLHRGGNGAVRQRRELRHHGRRGLIRAVVDQTAGV</sequence>
<dbReference type="AlphaFoldDB" id="A0A1E7MXC0"/>
<evidence type="ECO:0000256" key="1">
    <source>
        <dbReference type="ARBA" id="ARBA00022598"/>
    </source>
</evidence>
<dbReference type="EMBL" id="JPRF03000076">
    <property type="protein sequence ID" value="OEV33082.1"/>
    <property type="molecule type" value="Genomic_DNA"/>
</dbReference>
<dbReference type="PANTHER" id="PTHR36510">
    <property type="entry name" value="GLUTAMATE--CYSTEINE LIGASE 2-RELATED"/>
    <property type="match status" value="1"/>
</dbReference>
<keyword evidence="8" id="KW-1185">Reference proteome</keyword>
<evidence type="ECO:0000313" key="6">
    <source>
        <dbReference type="EMBL" id="GGU55872.1"/>
    </source>
</evidence>
<evidence type="ECO:0000256" key="4">
    <source>
        <dbReference type="ARBA" id="ARBA00048819"/>
    </source>
</evidence>
<dbReference type="EC" id="6.3.2.2" evidence="5"/>
<evidence type="ECO:0000256" key="2">
    <source>
        <dbReference type="ARBA" id="ARBA00022741"/>
    </source>
</evidence>
<dbReference type="InterPro" id="IPR014746">
    <property type="entry name" value="Gln_synth/guanido_kin_cat_dom"/>
</dbReference>
<reference evidence="6" key="5">
    <citation type="submission" date="2020-09" db="EMBL/GenBank/DDBJ databases">
        <authorList>
            <person name="Sun Q."/>
            <person name="Ohkuma M."/>
        </authorList>
    </citation>
    <scope>NUCLEOTIDE SEQUENCE</scope>
    <source>
        <strain evidence="6">JCM 4434</strain>
    </source>
</reference>